<keyword evidence="5" id="KW-0472">Membrane</keyword>
<dbReference type="Pfam" id="PF05504">
    <property type="entry name" value="Spore_GerAC"/>
    <property type="match status" value="1"/>
</dbReference>
<comment type="subcellular location">
    <subcellularLocation>
        <location evidence="1">Membrane</location>
        <topology evidence="1">Lipid-anchor</topology>
    </subcellularLocation>
</comment>
<evidence type="ECO:0000313" key="11">
    <source>
        <dbReference type="EMBL" id="AEE96898.1"/>
    </source>
</evidence>
<dbReference type="PANTHER" id="PTHR35789">
    <property type="entry name" value="SPORE GERMINATION PROTEIN B3"/>
    <property type="match status" value="1"/>
</dbReference>
<reference evidence="12" key="1">
    <citation type="submission" date="2010-11" db="EMBL/GenBank/DDBJ databases">
        <title>The complete genome of Mahella australiensis DSM 15567.</title>
        <authorList>
            <consortium name="US DOE Joint Genome Institute (JGI-PGF)"/>
            <person name="Lucas S."/>
            <person name="Copeland A."/>
            <person name="Lapidus A."/>
            <person name="Bruce D."/>
            <person name="Goodwin L."/>
            <person name="Pitluck S."/>
            <person name="Kyrpides N."/>
            <person name="Mavromatis K."/>
            <person name="Pagani I."/>
            <person name="Ivanova N."/>
            <person name="Teshima H."/>
            <person name="Brettin T."/>
            <person name="Detter J.C."/>
            <person name="Han C."/>
            <person name="Tapia R."/>
            <person name="Land M."/>
            <person name="Hauser L."/>
            <person name="Markowitz V."/>
            <person name="Cheng J.-F."/>
            <person name="Hugenholtz P."/>
            <person name="Woyke T."/>
            <person name="Wu D."/>
            <person name="Spring S."/>
            <person name="Pukall R."/>
            <person name="Steenblock K."/>
            <person name="Schneider S."/>
            <person name="Klenk H.-P."/>
            <person name="Eisen J.A."/>
        </authorList>
    </citation>
    <scope>NUCLEOTIDE SEQUENCE [LARGE SCALE GENOMIC DNA]</scope>
    <source>
        <strain evidence="12">DSM 15567 / CIP 107919 / 50-1 BON</strain>
    </source>
</reference>
<dbReference type="EMBL" id="CP002360">
    <property type="protein sequence ID" value="AEE96898.1"/>
    <property type="molecule type" value="Genomic_DNA"/>
</dbReference>
<keyword evidence="3" id="KW-0309">Germination</keyword>
<evidence type="ECO:0000256" key="7">
    <source>
        <dbReference type="ARBA" id="ARBA00023288"/>
    </source>
</evidence>
<evidence type="ECO:0000259" key="9">
    <source>
        <dbReference type="Pfam" id="PF05504"/>
    </source>
</evidence>
<feature type="domain" description="Spore germination GerAC-like C-terminal" evidence="9">
    <location>
        <begin position="226"/>
        <end position="390"/>
    </location>
</feature>
<dbReference type="OrthoDB" id="2569624at2"/>
<dbReference type="STRING" id="697281.Mahau_1717"/>
<dbReference type="RefSeq" id="WP_013781326.1">
    <property type="nucleotide sequence ID" value="NC_015520.1"/>
</dbReference>
<organism evidence="11 12">
    <name type="scientific">Mahella australiensis (strain DSM 15567 / CIP 107919 / 50-1 BON)</name>
    <dbReference type="NCBI Taxonomy" id="697281"/>
    <lineage>
        <taxon>Bacteria</taxon>
        <taxon>Bacillati</taxon>
        <taxon>Bacillota</taxon>
        <taxon>Clostridia</taxon>
        <taxon>Thermoanaerobacterales</taxon>
        <taxon>Thermoanaerobacterales Family IV. Incertae Sedis</taxon>
        <taxon>Mahella</taxon>
    </lineage>
</organism>
<gene>
    <name evidence="11" type="ordered locus">Mahau_1717</name>
</gene>
<dbReference type="InterPro" id="IPR008844">
    <property type="entry name" value="Spore_GerAC-like"/>
</dbReference>
<dbReference type="NCBIfam" id="TIGR02887">
    <property type="entry name" value="spore_ger_x_C"/>
    <property type="match status" value="1"/>
</dbReference>
<accession>F4A064</accession>
<proteinExistence type="inferred from homology"/>
<evidence type="ECO:0000313" key="12">
    <source>
        <dbReference type="Proteomes" id="UP000008457"/>
    </source>
</evidence>
<comment type="similarity">
    <text evidence="2">Belongs to the GerABKC lipoprotein family.</text>
</comment>
<evidence type="ECO:0000259" key="10">
    <source>
        <dbReference type="Pfam" id="PF25198"/>
    </source>
</evidence>
<dbReference type="InterPro" id="IPR046953">
    <property type="entry name" value="Spore_GerAC-like_C"/>
</dbReference>
<dbReference type="KEGG" id="mas:Mahau_1717"/>
<protein>
    <submittedName>
        <fullName evidence="11">Germination protein, Ger(X)C family</fullName>
    </submittedName>
</protein>
<dbReference type="Pfam" id="PF25198">
    <property type="entry name" value="Spore_GerAC_N"/>
    <property type="match status" value="1"/>
</dbReference>
<keyword evidence="8" id="KW-0175">Coiled coil</keyword>
<dbReference type="HOGENOM" id="CLU_051140_0_2_9"/>
<dbReference type="GO" id="GO:0009847">
    <property type="term" value="P:spore germination"/>
    <property type="evidence" value="ECO:0007669"/>
    <property type="project" value="InterPro"/>
</dbReference>
<keyword evidence="7" id="KW-0449">Lipoprotein</keyword>
<dbReference type="PROSITE" id="PS51257">
    <property type="entry name" value="PROKAR_LIPOPROTEIN"/>
    <property type="match status" value="1"/>
</dbReference>
<reference evidence="11 12" key="2">
    <citation type="journal article" date="2011" name="Stand. Genomic Sci.">
        <title>Complete genome sequence of Mahella australiensis type strain (50-1 BON).</title>
        <authorList>
            <person name="Sikorski J."/>
            <person name="Teshima H."/>
            <person name="Nolan M."/>
            <person name="Lucas S."/>
            <person name="Hammon N."/>
            <person name="Deshpande S."/>
            <person name="Cheng J.F."/>
            <person name="Pitluck S."/>
            <person name="Liolios K."/>
            <person name="Pagani I."/>
            <person name="Ivanova N."/>
            <person name="Huntemann M."/>
            <person name="Mavromatis K."/>
            <person name="Ovchinikova G."/>
            <person name="Pati A."/>
            <person name="Tapia R."/>
            <person name="Han C."/>
            <person name="Goodwin L."/>
            <person name="Chen A."/>
            <person name="Palaniappan K."/>
            <person name="Land M."/>
            <person name="Hauser L."/>
            <person name="Ngatchou-Djao O.D."/>
            <person name="Rohde M."/>
            <person name="Pukall R."/>
            <person name="Spring S."/>
            <person name="Abt B."/>
            <person name="Goker M."/>
            <person name="Detter J.C."/>
            <person name="Woyke T."/>
            <person name="Bristow J."/>
            <person name="Markowitz V."/>
            <person name="Hugenholtz P."/>
            <person name="Eisen J.A."/>
            <person name="Kyrpides N.C."/>
            <person name="Klenk H.P."/>
            <person name="Lapidus A."/>
        </authorList>
    </citation>
    <scope>NUCLEOTIDE SEQUENCE [LARGE SCALE GENOMIC DNA]</scope>
    <source>
        <strain evidence="12">DSM 15567 / CIP 107919 / 50-1 BON</strain>
    </source>
</reference>
<evidence type="ECO:0000256" key="1">
    <source>
        <dbReference type="ARBA" id="ARBA00004635"/>
    </source>
</evidence>
<dbReference type="InterPro" id="IPR038501">
    <property type="entry name" value="Spore_GerAC_C_sf"/>
</dbReference>
<dbReference type="Proteomes" id="UP000008457">
    <property type="component" value="Chromosome"/>
</dbReference>
<evidence type="ECO:0000256" key="6">
    <source>
        <dbReference type="ARBA" id="ARBA00023139"/>
    </source>
</evidence>
<evidence type="ECO:0000256" key="4">
    <source>
        <dbReference type="ARBA" id="ARBA00022729"/>
    </source>
</evidence>
<evidence type="ECO:0000256" key="3">
    <source>
        <dbReference type="ARBA" id="ARBA00022544"/>
    </source>
</evidence>
<feature type="coiled-coil region" evidence="8">
    <location>
        <begin position="318"/>
        <end position="345"/>
    </location>
</feature>
<dbReference type="Gene3D" id="3.30.300.210">
    <property type="entry name" value="Nutrient germinant receptor protein C, domain 3"/>
    <property type="match status" value="1"/>
</dbReference>
<evidence type="ECO:0000256" key="8">
    <source>
        <dbReference type="SAM" id="Coils"/>
    </source>
</evidence>
<dbReference type="InterPro" id="IPR057336">
    <property type="entry name" value="GerAC_N"/>
</dbReference>
<sequence>MKKLLILGLILAPILTGCWDKVEIDKQAFVLGAAADVAPESNKNKGMENIEGYNVNPFMLTLEIPVFRFMLGQNNGSSNAGSAGNQKPAWVYSSTGTSFFEIERQMATRSDRVLFFGHQKVLVIGEELAERYNLLDVLDFWARDPESMRGIKVLIADGSAKDIFSAQPQIAHSVSMFISDQLQQGAKTGRFIDTDLCDFLHKLGDGYSMLTGRISISEDKDIKIAGSGLIKDGKLAGWLGEQETRAAQFVMGKIKGGEIVVKDPKSKAGSLTFEIYGEHTQLKADFKDKKPSMAIEIRMEGNIAEINGDKTADEAYIAKAEQAVSEELEREIDFMIDKLQKQYKTDALGFGDYMEKHHYKEWKGIEKKWDDIYGSMPVSVHVDTKIRRVGMKY</sequence>
<keyword evidence="4" id="KW-0732">Signal</keyword>
<dbReference type="AlphaFoldDB" id="F4A064"/>
<feature type="domain" description="Spore germination protein N-terminal" evidence="10">
    <location>
        <begin position="20"/>
        <end position="209"/>
    </location>
</feature>
<evidence type="ECO:0000256" key="5">
    <source>
        <dbReference type="ARBA" id="ARBA00023136"/>
    </source>
</evidence>
<dbReference type="GO" id="GO:0016020">
    <property type="term" value="C:membrane"/>
    <property type="evidence" value="ECO:0007669"/>
    <property type="project" value="UniProtKB-SubCell"/>
</dbReference>
<keyword evidence="12" id="KW-1185">Reference proteome</keyword>
<dbReference type="eggNOG" id="ENOG502Z8GN">
    <property type="taxonomic scope" value="Bacteria"/>
</dbReference>
<name>F4A064_MAHA5</name>
<dbReference type="PANTHER" id="PTHR35789:SF1">
    <property type="entry name" value="SPORE GERMINATION PROTEIN B3"/>
    <property type="match status" value="1"/>
</dbReference>
<keyword evidence="6" id="KW-0564">Palmitate</keyword>
<evidence type="ECO:0000256" key="2">
    <source>
        <dbReference type="ARBA" id="ARBA00007886"/>
    </source>
</evidence>